<organism evidence="2 3">
    <name type="scientific">Methylomonas rosea</name>
    <dbReference type="NCBI Taxonomy" id="2952227"/>
    <lineage>
        <taxon>Bacteria</taxon>
        <taxon>Pseudomonadati</taxon>
        <taxon>Pseudomonadota</taxon>
        <taxon>Gammaproteobacteria</taxon>
        <taxon>Methylococcales</taxon>
        <taxon>Methylococcaceae</taxon>
        <taxon>Methylomonas</taxon>
    </lineage>
</organism>
<protein>
    <recommendedName>
        <fullName evidence="4">WYL domain-containing protein</fullName>
    </recommendedName>
</protein>
<evidence type="ECO:0008006" key="4">
    <source>
        <dbReference type="Google" id="ProtNLM"/>
    </source>
</evidence>
<sequence length="228" mass="27071">MLFIIYLMWINISDSNYEKWSKEQDIKRKQEQNEKDRAELDNELQCVNDAFLLLPNVDEAIRKLLKKYNAKAILHSLYLSISDIRLLMQLDADKWTSVELPNMQSENYSNRERRALHKARETIKNRRPFFTENDFLEEVMTYGIDSVIQEPTVGRLYQLQRYLEFKSHLDKGKNIKCKLTPDGDALVKFYFKLYVKEDPNLISFPKSETKKEISRFAKTAMELIKSNN</sequence>
<evidence type="ECO:0000313" key="2">
    <source>
        <dbReference type="EMBL" id="MCQ8119629.1"/>
    </source>
</evidence>
<keyword evidence="3" id="KW-1185">Reference proteome</keyword>
<evidence type="ECO:0000256" key="1">
    <source>
        <dbReference type="SAM" id="Coils"/>
    </source>
</evidence>
<feature type="coiled-coil region" evidence="1">
    <location>
        <begin position="21"/>
        <end position="50"/>
    </location>
</feature>
<proteinExistence type="predicted"/>
<dbReference type="Proteomes" id="UP001524570">
    <property type="component" value="Unassembled WGS sequence"/>
</dbReference>
<comment type="caution">
    <text evidence="2">The sequence shown here is derived from an EMBL/GenBank/DDBJ whole genome shotgun (WGS) entry which is preliminary data.</text>
</comment>
<keyword evidence="1" id="KW-0175">Coiled coil</keyword>
<dbReference type="EMBL" id="JANIBL010000080">
    <property type="protein sequence ID" value="MCQ8119629.1"/>
    <property type="molecule type" value="Genomic_DNA"/>
</dbReference>
<evidence type="ECO:0000313" key="3">
    <source>
        <dbReference type="Proteomes" id="UP001524570"/>
    </source>
</evidence>
<name>A0ABT1TXY5_9GAMM</name>
<reference evidence="2 3" key="1">
    <citation type="submission" date="2022-07" db="EMBL/GenBank/DDBJ databases">
        <title>Methylomonas rivi sp. nov., Methylomonas rosea sp. nov., Methylomonas aureus sp. nov. and Methylomonas subterranea sp. nov., four novel methanotrophs isolated from a freshwater creek and the deep terrestrial subsurface.</title>
        <authorList>
            <person name="Abin C."/>
            <person name="Sankaranarayanan K."/>
            <person name="Garner C."/>
            <person name="Sindelar R."/>
            <person name="Kotary K."/>
            <person name="Garner R."/>
            <person name="Barclay S."/>
            <person name="Lawson P."/>
            <person name="Krumholz L."/>
        </authorList>
    </citation>
    <scope>NUCLEOTIDE SEQUENCE [LARGE SCALE GENOMIC DNA]</scope>
    <source>
        <strain evidence="2 3">WSC-7</strain>
    </source>
</reference>
<gene>
    <name evidence="2" type="ORF">NP589_19565</name>
</gene>
<accession>A0ABT1TXY5</accession>
<dbReference type="RefSeq" id="WP_256608473.1">
    <property type="nucleotide sequence ID" value="NZ_JANIBL010000080.1"/>
</dbReference>